<evidence type="ECO:0000256" key="1">
    <source>
        <dbReference type="SAM" id="Phobius"/>
    </source>
</evidence>
<proteinExistence type="predicted"/>
<protein>
    <submittedName>
        <fullName evidence="2">Uncharacterized protein</fullName>
    </submittedName>
</protein>
<dbReference type="EMBL" id="CAACVJ010000082">
    <property type="protein sequence ID" value="VEP12930.1"/>
    <property type="molecule type" value="Genomic_DNA"/>
</dbReference>
<dbReference type="Proteomes" id="UP000320055">
    <property type="component" value="Unassembled WGS sequence"/>
</dbReference>
<gene>
    <name evidence="2" type="ORF">H1P_1720006</name>
</gene>
<dbReference type="AlphaFoldDB" id="A0A563VNA0"/>
<evidence type="ECO:0000313" key="2">
    <source>
        <dbReference type="EMBL" id="VEP12930.1"/>
    </source>
</evidence>
<keyword evidence="1" id="KW-0472">Membrane</keyword>
<evidence type="ECO:0000313" key="3">
    <source>
        <dbReference type="Proteomes" id="UP000320055"/>
    </source>
</evidence>
<organism evidence="2 3">
    <name type="scientific">Hyella patelloides LEGE 07179</name>
    <dbReference type="NCBI Taxonomy" id="945734"/>
    <lineage>
        <taxon>Bacteria</taxon>
        <taxon>Bacillati</taxon>
        <taxon>Cyanobacteriota</taxon>
        <taxon>Cyanophyceae</taxon>
        <taxon>Pleurocapsales</taxon>
        <taxon>Hyellaceae</taxon>
        <taxon>Hyella</taxon>
    </lineage>
</organism>
<name>A0A563VNA0_9CYAN</name>
<keyword evidence="3" id="KW-1185">Reference proteome</keyword>
<reference evidence="2 3" key="1">
    <citation type="submission" date="2019-01" db="EMBL/GenBank/DDBJ databases">
        <authorList>
            <person name="Brito A."/>
        </authorList>
    </citation>
    <scope>NUCLEOTIDE SEQUENCE [LARGE SCALE GENOMIC DNA]</scope>
    <source>
        <strain evidence="2">1</strain>
    </source>
</reference>
<sequence length="47" mass="5416">MTPIFTQLLSIELLCFVYLMLMHISIYSGIILTGFNLSFTYLITPKN</sequence>
<keyword evidence="1" id="KW-1133">Transmembrane helix</keyword>
<keyword evidence="1" id="KW-0812">Transmembrane</keyword>
<accession>A0A563VNA0</accession>
<feature type="transmembrane region" description="Helical" evidence="1">
    <location>
        <begin position="20"/>
        <end position="43"/>
    </location>
</feature>